<feature type="chain" id="PRO_5030527407" evidence="2">
    <location>
        <begin position="31"/>
        <end position="342"/>
    </location>
</feature>
<feature type="compositionally biased region" description="Polar residues" evidence="1">
    <location>
        <begin position="83"/>
        <end position="111"/>
    </location>
</feature>
<keyword evidence="2" id="KW-0732">Signal</keyword>
<evidence type="ECO:0000256" key="1">
    <source>
        <dbReference type="SAM" id="MobiDB-lite"/>
    </source>
</evidence>
<gene>
    <name evidence="3" type="ORF">HNP76_000295</name>
</gene>
<feature type="signal peptide" evidence="2">
    <location>
        <begin position="1"/>
        <end position="30"/>
    </location>
</feature>
<feature type="compositionally biased region" description="Low complexity" evidence="1">
    <location>
        <begin position="71"/>
        <end position="82"/>
    </location>
</feature>
<evidence type="ECO:0000313" key="4">
    <source>
        <dbReference type="Proteomes" id="UP000518887"/>
    </source>
</evidence>
<dbReference type="EMBL" id="JACHFQ010000001">
    <property type="protein sequence ID" value="MBB5224955.1"/>
    <property type="molecule type" value="Genomic_DNA"/>
</dbReference>
<dbReference type="RefSeq" id="WP_184656742.1">
    <property type="nucleotide sequence ID" value="NZ_JACHFQ010000001.1"/>
</dbReference>
<dbReference type="Proteomes" id="UP000518887">
    <property type="component" value="Unassembled WGS sequence"/>
</dbReference>
<name>A0A7W8G6Y9_9SPIR</name>
<evidence type="ECO:0000256" key="2">
    <source>
        <dbReference type="SAM" id="SignalP"/>
    </source>
</evidence>
<feature type="region of interest" description="Disordered" evidence="1">
    <location>
        <begin position="33"/>
        <end position="56"/>
    </location>
</feature>
<reference evidence="3 4" key="1">
    <citation type="submission" date="2020-08" db="EMBL/GenBank/DDBJ databases">
        <title>Genomic Encyclopedia of Type Strains, Phase IV (KMG-IV): sequencing the most valuable type-strain genomes for metagenomic binning, comparative biology and taxonomic classification.</title>
        <authorList>
            <person name="Goeker M."/>
        </authorList>
    </citation>
    <scope>NUCLEOTIDE SEQUENCE [LARGE SCALE GENOMIC DNA]</scope>
    <source>
        <strain evidence="3 4">DSM 103462</strain>
    </source>
</reference>
<accession>A0A7W8G6Y9</accession>
<feature type="region of interest" description="Disordered" evidence="1">
    <location>
        <begin position="70"/>
        <end position="113"/>
    </location>
</feature>
<organism evidence="3 4">
    <name type="scientific">Treponema ruminis</name>
    <dbReference type="NCBI Taxonomy" id="744515"/>
    <lineage>
        <taxon>Bacteria</taxon>
        <taxon>Pseudomonadati</taxon>
        <taxon>Spirochaetota</taxon>
        <taxon>Spirochaetia</taxon>
        <taxon>Spirochaetales</taxon>
        <taxon>Treponemataceae</taxon>
        <taxon>Treponema</taxon>
    </lineage>
</organism>
<comment type="caution">
    <text evidence="3">The sequence shown here is derived from an EMBL/GenBank/DDBJ whole genome shotgun (WGS) entry which is preliminary data.</text>
</comment>
<evidence type="ECO:0000313" key="3">
    <source>
        <dbReference type="EMBL" id="MBB5224955.1"/>
    </source>
</evidence>
<sequence length="342" mass="37382">MSKKVWNSCKKIFISAMIFCASAFSLPAQKKADEKPNSVTMPSMPKGPSLSMPSVGSGFYSPGRSDFYSGAKPVAPKTPKTPSSQAENTTQSHTVTSTNGQNQSTDPQKAQTEAKKLNTLAKSASSSLNMLSADDISSLSNLGAFSQLSGLLGRGNSNLESKLLESQNTVTASTVDSATLKQILSELTELKNRMASATGESVTKTSERKDDADVFSNVTKKEPKILRFVVNGYDLLATCKKIYFSDLETDGTFLMTGDRKYLSENKVRTETFYFYFRAKANDNGIIKYAVTPAVSQDYENEYSYLYQLTKKTDLSADRTGNLVTVRVSEGSWNMDLLISLDK</sequence>
<keyword evidence="4" id="KW-1185">Reference proteome</keyword>
<dbReference type="AlphaFoldDB" id="A0A7W8G6Y9"/>
<proteinExistence type="predicted"/>
<protein>
    <submittedName>
        <fullName evidence="3">Uncharacterized protein</fullName>
    </submittedName>
</protein>